<dbReference type="PANTHER" id="PTHR45639:SF32">
    <property type="entry name" value="HEAT SHOCK PROTEIN PDR13"/>
    <property type="match status" value="1"/>
</dbReference>
<dbReference type="GO" id="GO:0005634">
    <property type="term" value="C:nucleus"/>
    <property type="evidence" value="ECO:0007669"/>
    <property type="project" value="TreeGrafter"/>
</dbReference>
<protein>
    <recommendedName>
        <fullName evidence="5">Actin-like ATPase domain-containing protein</fullName>
    </recommendedName>
</protein>
<organism evidence="3 4">
    <name type="scientific">Piloderma croceum (strain F 1598)</name>
    <dbReference type="NCBI Taxonomy" id="765440"/>
    <lineage>
        <taxon>Eukaryota</taxon>
        <taxon>Fungi</taxon>
        <taxon>Dikarya</taxon>
        <taxon>Basidiomycota</taxon>
        <taxon>Agaricomycotina</taxon>
        <taxon>Agaricomycetes</taxon>
        <taxon>Agaricomycetidae</taxon>
        <taxon>Atheliales</taxon>
        <taxon>Atheliaceae</taxon>
        <taxon>Piloderma</taxon>
    </lineage>
</organism>
<dbReference type="InterPro" id="IPR043129">
    <property type="entry name" value="ATPase_NBD"/>
</dbReference>
<dbReference type="PANTHER" id="PTHR45639">
    <property type="entry name" value="HSC70CB, ISOFORM G-RELATED"/>
    <property type="match status" value="1"/>
</dbReference>
<dbReference type="AlphaFoldDB" id="A0A0C3F1K9"/>
<dbReference type="Gene3D" id="3.30.30.30">
    <property type="match status" value="1"/>
</dbReference>
<reference evidence="3 4" key="1">
    <citation type="submission" date="2014-04" db="EMBL/GenBank/DDBJ databases">
        <authorList>
            <consortium name="DOE Joint Genome Institute"/>
            <person name="Kuo A."/>
            <person name="Tarkka M."/>
            <person name="Buscot F."/>
            <person name="Kohler A."/>
            <person name="Nagy L.G."/>
            <person name="Floudas D."/>
            <person name="Copeland A."/>
            <person name="Barry K.W."/>
            <person name="Cichocki N."/>
            <person name="Veneault-Fourrey C."/>
            <person name="LaButti K."/>
            <person name="Lindquist E.A."/>
            <person name="Lipzen A."/>
            <person name="Lundell T."/>
            <person name="Morin E."/>
            <person name="Murat C."/>
            <person name="Sun H."/>
            <person name="Tunlid A."/>
            <person name="Henrissat B."/>
            <person name="Grigoriev I.V."/>
            <person name="Hibbett D.S."/>
            <person name="Martin F."/>
            <person name="Nordberg H.P."/>
            <person name="Cantor M.N."/>
            <person name="Hua S.X."/>
        </authorList>
    </citation>
    <scope>NUCLEOTIDE SEQUENCE [LARGE SCALE GENOMIC DNA]</scope>
    <source>
        <strain evidence="3 4">F 1598</strain>
    </source>
</reference>
<keyword evidence="1" id="KW-0547">Nucleotide-binding</keyword>
<dbReference type="PROSITE" id="PS00329">
    <property type="entry name" value="HSP70_2"/>
    <property type="match status" value="1"/>
</dbReference>
<reference evidence="4" key="2">
    <citation type="submission" date="2015-01" db="EMBL/GenBank/DDBJ databases">
        <title>Evolutionary Origins and Diversification of the Mycorrhizal Mutualists.</title>
        <authorList>
            <consortium name="DOE Joint Genome Institute"/>
            <consortium name="Mycorrhizal Genomics Consortium"/>
            <person name="Kohler A."/>
            <person name="Kuo A."/>
            <person name="Nagy L.G."/>
            <person name="Floudas D."/>
            <person name="Copeland A."/>
            <person name="Barry K.W."/>
            <person name="Cichocki N."/>
            <person name="Veneault-Fourrey C."/>
            <person name="LaButti K."/>
            <person name="Lindquist E.A."/>
            <person name="Lipzen A."/>
            <person name="Lundell T."/>
            <person name="Morin E."/>
            <person name="Murat C."/>
            <person name="Riley R."/>
            <person name="Ohm R."/>
            <person name="Sun H."/>
            <person name="Tunlid A."/>
            <person name="Henrissat B."/>
            <person name="Grigoriev I.V."/>
            <person name="Hibbett D.S."/>
            <person name="Martin F."/>
        </authorList>
    </citation>
    <scope>NUCLEOTIDE SEQUENCE [LARGE SCALE GENOMIC DNA]</scope>
    <source>
        <strain evidence="4">F 1598</strain>
    </source>
</reference>
<evidence type="ECO:0000313" key="3">
    <source>
        <dbReference type="EMBL" id="KIM78625.1"/>
    </source>
</evidence>
<dbReference type="InterPro" id="IPR013126">
    <property type="entry name" value="Hsp_70_fam"/>
</dbReference>
<dbReference type="GO" id="GO:0005524">
    <property type="term" value="F:ATP binding"/>
    <property type="evidence" value="ECO:0007669"/>
    <property type="project" value="UniProtKB-KW"/>
</dbReference>
<dbReference type="Gene3D" id="3.90.640.10">
    <property type="entry name" value="Actin, Chain A, domain 4"/>
    <property type="match status" value="1"/>
</dbReference>
<evidence type="ECO:0000313" key="4">
    <source>
        <dbReference type="Proteomes" id="UP000054166"/>
    </source>
</evidence>
<dbReference type="InterPro" id="IPR018181">
    <property type="entry name" value="Heat_shock_70_CS"/>
</dbReference>
<dbReference type="Pfam" id="PF00012">
    <property type="entry name" value="HSP70"/>
    <property type="match status" value="2"/>
</dbReference>
<evidence type="ECO:0000256" key="2">
    <source>
        <dbReference type="ARBA" id="ARBA00022840"/>
    </source>
</evidence>
<evidence type="ECO:0008006" key="5">
    <source>
        <dbReference type="Google" id="ProtNLM"/>
    </source>
</evidence>
<dbReference type="STRING" id="765440.A0A0C3F1K9"/>
<sequence length="629" mass="67127">MAPKSMPNGTAEAPIEVVSAYAPVVGITFGNSFASIAVLTKEGLAECIANEDGERQIACAVAFQGEEMYIGNQAKHQLVKNSQNTITGFRNLLGKKFSEIPKDKATNSAPIIQHPSIPDEPAYTVKILQPAPAPLPATARTATNTPAASVVATPRSEPIPAERTFTVSEVTTIFLKSLLQSAENFLGKKVDGAVISVPAWFNNTQKDALSKAAEDAGVKVLQLLDEAGAVAVAISNQSTGLAPDRTQLIVDLGSSSLELSLLSLRQGLAYLLASSSDPTVGGDQIDAKLIKFFAKEFAKKTKTPLTVAPATDAQDKRAEAKLLLAVEHTKRTLSASPGAATCSVESLKDGLDFTGSINRMRFDLEVRAVYNQVYDKVKKLVEGAGLDLYDVDEIVYVGGSACLPGLDETLAQGFPETIFTPFTAGTIVGGGVGDPTTILARGCALQAQLLASLGDEDIEVKKAFESRSERLDVKATSKTIGVLFPEENASEGLGGQWIAMLLKETPVPSRRTVGFEVDLGESDSKKVAFEIWEVKEGIKVEKIKPPKIDLDEGEEEEEEEDIEVKEKTIEKEAVLGSILMDAHAAVKENGRWKTKLELQFVVNLNGGVDVGVWEAEKASNKVFVSLSAP</sequence>
<proteinExistence type="predicted"/>
<dbReference type="EMBL" id="KN833015">
    <property type="protein sequence ID" value="KIM78625.1"/>
    <property type="molecule type" value="Genomic_DNA"/>
</dbReference>
<dbReference type="FunFam" id="3.90.640.10:FF:000021">
    <property type="entry name" value="Heat shock protein 14"/>
    <property type="match status" value="1"/>
</dbReference>
<keyword evidence="2" id="KW-0067">ATP-binding</keyword>
<keyword evidence="4" id="KW-1185">Reference proteome</keyword>
<dbReference type="OrthoDB" id="29851at2759"/>
<dbReference type="PRINTS" id="PR00301">
    <property type="entry name" value="HEATSHOCK70"/>
</dbReference>
<name>A0A0C3F1K9_PILCF</name>
<dbReference type="HOGENOM" id="CLU_005965_0_3_1"/>
<dbReference type="Proteomes" id="UP000054166">
    <property type="component" value="Unassembled WGS sequence"/>
</dbReference>
<dbReference type="InParanoid" id="A0A0C3F1K9"/>
<accession>A0A0C3F1K9</accession>
<dbReference type="SUPFAM" id="SSF53067">
    <property type="entry name" value="Actin-like ATPase domain"/>
    <property type="match status" value="2"/>
</dbReference>
<dbReference type="Gene3D" id="3.30.420.40">
    <property type="match status" value="2"/>
</dbReference>
<dbReference type="GO" id="GO:0005829">
    <property type="term" value="C:cytosol"/>
    <property type="evidence" value="ECO:0007669"/>
    <property type="project" value="TreeGrafter"/>
</dbReference>
<dbReference type="GO" id="GO:0140662">
    <property type="term" value="F:ATP-dependent protein folding chaperone"/>
    <property type="evidence" value="ECO:0007669"/>
    <property type="project" value="InterPro"/>
</dbReference>
<gene>
    <name evidence="3" type="ORF">PILCRDRAFT_824259</name>
</gene>
<dbReference type="FunCoup" id="A0A0C3F1K9">
    <property type="interactions" value="15"/>
</dbReference>
<evidence type="ECO:0000256" key="1">
    <source>
        <dbReference type="ARBA" id="ARBA00022741"/>
    </source>
</evidence>